<dbReference type="AlphaFoldDB" id="A0A095Y557"/>
<reference evidence="2 3" key="1">
    <citation type="submission" date="2014-07" db="EMBL/GenBank/DDBJ databases">
        <authorList>
            <person name="McCorrison J."/>
            <person name="Sanka R."/>
            <person name="Torralba M."/>
            <person name="Gillis M."/>
            <person name="Haft D.H."/>
            <person name="Methe B."/>
            <person name="Sutton G."/>
            <person name="Nelson K.E."/>
        </authorList>
    </citation>
    <scope>NUCLEOTIDE SEQUENCE [LARGE SCALE GENOMIC DNA]</scope>
    <source>
        <strain evidence="2 3">DNF00450</strain>
    </source>
</reference>
<sequence length="75" mass="8788">MTTFITILFDVAALLLLVAILWELRTMPRVRVEIRRITPKKTAKADYSFSGLDTDEARDAFHRAMRHLDREDGRR</sequence>
<dbReference type="Proteomes" id="UP000029548">
    <property type="component" value="Unassembled WGS sequence"/>
</dbReference>
<evidence type="ECO:0000313" key="2">
    <source>
        <dbReference type="EMBL" id="KGF17393.1"/>
    </source>
</evidence>
<gene>
    <name evidence="2" type="ORF">HMPREF1650_04340</name>
</gene>
<evidence type="ECO:0000313" key="3">
    <source>
        <dbReference type="Proteomes" id="UP000029548"/>
    </source>
</evidence>
<dbReference type="EMBL" id="JRNE01000040">
    <property type="protein sequence ID" value="KGF17393.1"/>
    <property type="molecule type" value="Genomic_DNA"/>
</dbReference>
<organism evidence="2 3">
    <name type="scientific">Corynebacterium freneyi DNF00450</name>
    <dbReference type="NCBI Taxonomy" id="1287475"/>
    <lineage>
        <taxon>Bacteria</taxon>
        <taxon>Bacillati</taxon>
        <taxon>Actinomycetota</taxon>
        <taxon>Actinomycetes</taxon>
        <taxon>Mycobacteriales</taxon>
        <taxon>Corynebacteriaceae</taxon>
        <taxon>Corynebacterium</taxon>
    </lineage>
</organism>
<accession>A0A095Y557</accession>
<feature type="transmembrane region" description="Helical" evidence="1">
    <location>
        <begin position="6"/>
        <end position="24"/>
    </location>
</feature>
<proteinExistence type="predicted"/>
<evidence type="ECO:0000256" key="1">
    <source>
        <dbReference type="SAM" id="Phobius"/>
    </source>
</evidence>
<comment type="caution">
    <text evidence="2">The sequence shown here is derived from an EMBL/GenBank/DDBJ whole genome shotgun (WGS) entry which is preliminary data.</text>
</comment>
<keyword evidence="1" id="KW-1133">Transmembrane helix</keyword>
<keyword evidence="1" id="KW-0812">Transmembrane</keyword>
<keyword evidence="1" id="KW-0472">Membrane</keyword>
<protein>
    <submittedName>
        <fullName evidence="2">Uncharacterized protein</fullName>
    </submittedName>
</protein>
<name>A0A095Y557_9CORY</name>
<dbReference type="RefSeq" id="WP_035121239.1">
    <property type="nucleotide sequence ID" value="NZ_JRNE01000040.1"/>
</dbReference>